<reference evidence="12" key="1">
    <citation type="submission" date="2025-08" db="UniProtKB">
        <authorList>
            <consortium name="Ensembl"/>
        </authorList>
    </citation>
    <scope>IDENTIFICATION</scope>
</reference>
<dbReference type="Pfam" id="PF00096">
    <property type="entry name" value="zf-C2H2"/>
    <property type="match status" value="6"/>
</dbReference>
<dbReference type="STRING" id="56723.ENSLBEP00000017177"/>
<comment type="subcellular location">
    <subcellularLocation>
        <location evidence="1">Nucleus</location>
    </subcellularLocation>
</comment>
<keyword evidence="3" id="KW-0677">Repeat</keyword>
<protein>
    <recommendedName>
        <fullName evidence="11">C2H2-type domain-containing protein</fullName>
    </recommendedName>
</protein>
<keyword evidence="6" id="KW-0805">Transcription regulation</keyword>
<dbReference type="PROSITE" id="PS00028">
    <property type="entry name" value="ZINC_FINGER_C2H2_1"/>
    <property type="match status" value="8"/>
</dbReference>
<evidence type="ECO:0000256" key="7">
    <source>
        <dbReference type="ARBA" id="ARBA00023163"/>
    </source>
</evidence>
<feature type="compositionally biased region" description="Basic and acidic residues" evidence="10">
    <location>
        <begin position="43"/>
        <end position="60"/>
    </location>
</feature>
<dbReference type="GO" id="GO:0003677">
    <property type="term" value="F:DNA binding"/>
    <property type="evidence" value="ECO:0007669"/>
    <property type="project" value="UniProtKB-KW"/>
</dbReference>
<keyword evidence="4 9" id="KW-0863">Zinc-finger</keyword>
<dbReference type="InterPro" id="IPR036236">
    <property type="entry name" value="Znf_C2H2_sf"/>
</dbReference>
<feature type="domain" description="C2H2-type" evidence="11">
    <location>
        <begin position="129"/>
        <end position="156"/>
    </location>
</feature>
<keyword evidence="8" id="KW-0539">Nucleus</keyword>
<dbReference type="FunFam" id="3.30.160.60:FF:000624">
    <property type="entry name" value="zinc finger protein 697"/>
    <property type="match status" value="1"/>
</dbReference>
<dbReference type="GO" id="GO:0005634">
    <property type="term" value="C:nucleus"/>
    <property type="evidence" value="ECO:0007669"/>
    <property type="project" value="UniProtKB-SubCell"/>
</dbReference>
<evidence type="ECO:0000259" key="11">
    <source>
        <dbReference type="PROSITE" id="PS50157"/>
    </source>
</evidence>
<feature type="region of interest" description="Disordered" evidence="10">
    <location>
        <begin position="18"/>
        <end position="69"/>
    </location>
</feature>
<dbReference type="FunFam" id="3.30.160.60:FF:000557">
    <property type="entry name" value="zinc finger and SCAN domain-containing protein 29"/>
    <property type="match status" value="1"/>
</dbReference>
<dbReference type="Ensembl" id="ENSLBET00000018143.1">
    <property type="protein sequence ID" value="ENSLBEP00000017177.1"/>
    <property type="gene ID" value="ENSLBEG00000013235.1"/>
</dbReference>
<feature type="domain" description="C2H2-type" evidence="11">
    <location>
        <begin position="356"/>
        <end position="383"/>
    </location>
</feature>
<keyword evidence="5" id="KW-0862">Zinc</keyword>
<evidence type="ECO:0000256" key="4">
    <source>
        <dbReference type="ARBA" id="ARBA00022771"/>
    </source>
</evidence>
<feature type="domain" description="C2H2-type" evidence="11">
    <location>
        <begin position="185"/>
        <end position="212"/>
    </location>
</feature>
<dbReference type="PROSITE" id="PS50157">
    <property type="entry name" value="ZINC_FINGER_C2H2_2"/>
    <property type="match status" value="8"/>
</dbReference>
<feature type="domain" description="C2H2-type" evidence="11">
    <location>
        <begin position="157"/>
        <end position="184"/>
    </location>
</feature>
<dbReference type="FunFam" id="3.30.160.60:FF:002343">
    <property type="entry name" value="Zinc finger protein 33A"/>
    <property type="match status" value="1"/>
</dbReference>
<dbReference type="PANTHER" id="PTHR24394">
    <property type="entry name" value="ZINC FINGER PROTEIN"/>
    <property type="match status" value="1"/>
</dbReference>
<proteinExistence type="predicted"/>
<dbReference type="GO" id="GO:0008270">
    <property type="term" value="F:zinc ion binding"/>
    <property type="evidence" value="ECO:0007669"/>
    <property type="project" value="UniProtKB-KW"/>
</dbReference>
<evidence type="ECO:0000256" key="1">
    <source>
        <dbReference type="ARBA" id="ARBA00004123"/>
    </source>
</evidence>
<evidence type="ECO:0000256" key="6">
    <source>
        <dbReference type="ARBA" id="ARBA00023015"/>
    </source>
</evidence>
<dbReference type="InterPro" id="IPR013087">
    <property type="entry name" value="Znf_C2H2_type"/>
</dbReference>
<dbReference type="FunFam" id="3.30.160.60:FF:000446">
    <property type="entry name" value="Zinc finger protein"/>
    <property type="match status" value="1"/>
</dbReference>
<dbReference type="AlphaFoldDB" id="A0A3Q3FD90"/>
<feature type="domain" description="C2H2-type" evidence="11">
    <location>
        <begin position="272"/>
        <end position="299"/>
    </location>
</feature>
<dbReference type="Proteomes" id="UP000261660">
    <property type="component" value="Unplaced"/>
</dbReference>
<dbReference type="Gene3D" id="3.30.160.60">
    <property type="entry name" value="Classic Zinc Finger"/>
    <property type="match status" value="10"/>
</dbReference>
<dbReference type="GO" id="GO:0000981">
    <property type="term" value="F:DNA-binding transcription factor activity, RNA polymerase II-specific"/>
    <property type="evidence" value="ECO:0007669"/>
    <property type="project" value="TreeGrafter"/>
</dbReference>
<keyword evidence="7" id="KW-0804">Transcription</keyword>
<dbReference type="GeneTree" id="ENSGT00940000156207"/>
<evidence type="ECO:0000256" key="3">
    <source>
        <dbReference type="ARBA" id="ARBA00022737"/>
    </source>
</evidence>
<feature type="domain" description="C2H2-type" evidence="11">
    <location>
        <begin position="213"/>
        <end position="240"/>
    </location>
</feature>
<evidence type="ECO:0000313" key="12">
    <source>
        <dbReference type="Ensembl" id="ENSLBEP00000017177.1"/>
    </source>
</evidence>
<dbReference type="FunFam" id="3.30.160.60:FF:000065">
    <property type="entry name" value="B-cell CLL/lymphoma 6, member B"/>
    <property type="match status" value="1"/>
</dbReference>
<evidence type="ECO:0000313" key="13">
    <source>
        <dbReference type="Proteomes" id="UP000261660"/>
    </source>
</evidence>
<keyword evidence="2" id="KW-0479">Metal-binding</keyword>
<dbReference type="SUPFAM" id="SSF57667">
    <property type="entry name" value="beta-beta-alpha zinc fingers"/>
    <property type="match status" value="6"/>
</dbReference>
<name>A0A3Q3FD90_9LABR</name>
<dbReference type="PANTHER" id="PTHR24394:SF48">
    <property type="entry name" value="ZINC FINGER PROTEIN 771"/>
    <property type="match status" value="1"/>
</dbReference>
<feature type="domain" description="C2H2-type" evidence="11">
    <location>
        <begin position="300"/>
        <end position="327"/>
    </location>
</feature>
<accession>A0A3Q3FD90</accession>
<organism evidence="12 13">
    <name type="scientific">Labrus bergylta</name>
    <name type="common">ballan wrasse</name>
    <dbReference type="NCBI Taxonomy" id="56723"/>
    <lineage>
        <taxon>Eukaryota</taxon>
        <taxon>Metazoa</taxon>
        <taxon>Chordata</taxon>
        <taxon>Craniata</taxon>
        <taxon>Vertebrata</taxon>
        <taxon>Euteleostomi</taxon>
        <taxon>Actinopterygii</taxon>
        <taxon>Neopterygii</taxon>
        <taxon>Teleostei</taxon>
        <taxon>Neoteleostei</taxon>
        <taxon>Acanthomorphata</taxon>
        <taxon>Eupercaria</taxon>
        <taxon>Labriformes</taxon>
        <taxon>Labridae</taxon>
        <taxon>Labrus</taxon>
    </lineage>
</organism>
<evidence type="ECO:0000256" key="5">
    <source>
        <dbReference type="ARBA" id="ARBA00022833"/>
    </source>
</evidence>
<evidence type="ECO:0000256" key="8">
    <source>
        <dbReference type="ARBA" id="ARBA00023242"/>
    </source>
</evidence>
<evidence type="ECO:0000256" key="10">
    <source>
        <dbReference type="SAM" id="MobiDB-lite"/>
    </source>
</evidence>
<dbReference type="FunFam" id="3.30.160.60:FF:001289">
    <property type="entry name" value="Zinc finger protein 574"/>
    <property type="match status" value="1"/>
</dbReference>
<evidence type="ECO:0000256" key="9">
    <source>
        <dbReference type="PROSITE-ProRule" id="PRU00042"/>
    </source>
</evidence>
<feature type="region of interest" description="Disordered" evidence="10">
    <location>
        <begin position="371"/>
        <end position="391"/>
    </location>
</feature>
<sequence>MRHKITFRSPHVDFTLKSEEDVEQREVSEDFSALTSAGSAWKPDIEERKPKPESSQRKQTESPLKASAETSGVPLSCRVCPALSATMNKLIKHSWSHVEDPERLCGVCGEQSETPEELRTHLESHKKTFSCDVCGKKFLSVYSLQGHSFQHTGEKPFRCDVCNKTFSFKSTLRTHQSRHTQEKPFRCEVCNKSFKFKELLRIHSRLHTGEKPYTCNLCGKSLRDLRALSRHKLFHSAGKRHDCPVCGKHFLTRGETRGQLNAHLKTHSEEKIVCSVCGKALSSSAHMKRHMRVHSGERPFKCYKCGRTYICNGHLSFHLKFHSGVKPHVCQVCGKAFFRKEHLNNHMRTHDGEKPYKCTVCGRGFTQSHSMKTHMKRHQRGAESVGGGPTD</sequence>
<evidence type="ECO:0000256" key="2">
    <source>
        <dbReference type="ARBA" id="ARBA00022723"/>
    </source>
</evidence>
<feature type="compositionally biased region" description="Basic and acidic residues" evidence="10">
    <location>
        <begin position="18"/>
        <end position="28"/>
    </location>
</feature>
<dbReference type="Pfam" id="PF13912">
    <property type="entry name" value="zf-C2H2_6"/>
    <property type="match status" value="1"/>
</dbReference>
<keyword evidence="13" id="KW-1185">Reference proteome</keyword>
<dbReference type="SMART" id="SM00355">
    <property type="entry name" value="ZnF_C2H2"/>
    <property type="match status" value="11"/>
</dbReference>
<feature type="domain" description="C2H2-type" evidence="11">
    <location>
        <begin position="328"/>
        <end position="355"/>
    </location>
</feature>
<reference evidence="12" key="2">
    <citation type="submission" date="2025-09" db="UniProtKB">
        <authorList>
            <consortium name="Ensembl"/>
        </authorList>
    </citation>
    <scope>IDENTIFICATION</scope>
</reference>
<dbReference type="FunFam" id="3.30.160.60:FF:000145">
    <property type="entry name" value="Zinc finger protein 574"/>
    <property type="match status" value="1"/>
</dbReference>
<dbReference type="InParanoid" id="A0A3Q3FD90"/>